<gene>
    <name evidence="2" type="ORF">AB205_0188450</name>
</gene>
<evidence type="ECO:0000313" key="3">
    <source>
        <dbReference type="Proteomes" id="UP000228934"/>
    </source>
</evidence>
<evidence type="ECO:0000256" key="1">
    <source>
        <dbReference type="SAM" id="SignalP"/>
    </source>
</evidence>
<feature type="chain" id="PRO_5013849792" evidence="1">
    <location>
        <begin position="17"/>
        <end position="153"/>
    </location>
</feature>
<name>A0A2G9RBA0_AQUCT</name>
<organism evidence="2 3">
    <name type="scientific">Aquarana catesbeiana</name>
    <name type="common">American bullfrog</name>
    <name type="synonym">Rana catesbeiana</name>
    <dbReference type="NCBI Taxonomy" id="8400"/>
    <lineage>
        <taxon>Eukaryota</taxon>
        <taxon>Metazoa</taxon>
        <taxon>Chordata</taxon>
        <taxon>Craniata</taxon>
        <taxon>Vertebrata</taxon>
        <taxon>Euteleostomi</taxon>
        <taxon>Amphibia</taxon>
        <taxon>Batrachia</taxon>
        <taxon>Anura</taxon>
        <taxon>Neobatrachia</taxon>
        <taxon>Ranoidea</taxon>
        <taxon>Ranidae</taxon>
        <taxon>Aquarana</taxon>
    </lineage>
</organism>
<dbReference type="EMBL" id="KV958659">
    <property type="protein sequence ID" value="PIO24561.1"/>
    <property type="molecule type" value="Genomic_DNA"/>
</dbReference>
<evidence type="ECO:0000313" key="2">
    <source>
        <dbReference type="EMBL" id="PIO24561.1"/>
    </source>
</evidence>
<feature type="signal peptide" evidence="1">
    <location>
        <begin position="1"/>
        <end position="16"/>
    </location>
</feature>
<dbReference type="AlphaFoldDB" id="A0A2G9RBA0"/>
<sequence>MQLLCLSIAATVPSNAATVPIKRSHCAHQIQPLCPSSAATVPIKRSHCAHQAQPLVPINYCYCAPSNAASVPINCRYCVPSNAASVPINCRYCAPSNAASMHRPALTCLAAGQRRCPARSSMSSSVLSIRRPITAPDLLANQVTGNRPEHLID</sequence>
<reference evidence="3" key="1">
    <citation type="journal article" date="2017" name="Nat. Commun.">
        <title>The North American bullfrog draft genome provides insight into hormonal regulation of long noncoding RNA.</title>
        <authorList>
            <person name="Hammond S.A."/>
            <person name="Warren R.L."/>
            <person name="Vandervalk B.P."/>
            <person name="Kucuk E."/>
            <person name="Khan H."/>
            <person name="Gibb E.A."/>
            <person name="Pandoh P."/>
            <person name="Kirk H."/>
            <person name="Zhao Y."/>
            <person name="Jones M."/>
            <person name="Mungall A.J."/>
            <person name="Coope R."/>
            <person name="Pleasance S."/>
            <person name="Moore R.A."/>
            <person name="Holt R.A."/>
            <person name="Round J.M."/>
            <person name="Ohora S."/>
            <person name="Walle B.V."/>
            <person name="Veldhoen N."/>
            <person name="Helbing C.C."/>
            <person name="Birol I."/>
        </authorList>
    </citation>
    <scope>NUCLEOTIDE SEQUENCE [LARGE SCALE GENOMIC DNA]</scope>
</reference>
<proteinExistence type="predicted"/>
<accession>A0A2G9RBA0</accession>
<keyword evidence="1" id="KW-0732">Signal</keyword>
<dbReference type="Proteomes" id="UP000228934">
    <property type="component" value="Unassembled WGS sequence"/>
</dbReference>
<protein>
    <submittedName>
        <fullName evidence="2">Uncharacterized protein</fullName>
    </submittedName>
</protein>
<keyword evidence="3" id="KW-1185">Reference proteome</keyword>